<keyword evidence="2" id="KW-1185">Reference proteome</keyword>
<evidence type="ECO:0000313" key="1">
    <source>
        <dbReference type="EMBL" id="RDX64996.1"/>
    </source>
</evidence>
<feature type="non-terminal residue" evidence="1">
    <location>
        <position position="1"/>
    </location>
</feature>
<accession>A0A371EG85</accession>
<dbReference type="OrthoDB" id="1750859at2759"/>
<proteinExistence type="predicted"/>
<comment type="caution">
    <text evidence="1">The sequence shown here is derived from an EMBL/GenBank/DDBJ whole genome shotgun (WGS) entry which is preliminary data.</text>
</comment>
<dbReference type="EMBL" id="QJKJ01014120">
    <property type="protein sequence ID" value="RDX64996.1"/>
    <property type="molecule type" value="Genomic_DNA"/>
</dbReference>
<dbReference type="AlphaFoldDB" id="A0A371EG85"/>
<evidence type="ECO:0000313" key="2">
    <source>
        <dbReference type="Proteomes" id="UP000257109"/>
    </source>
</evidence>
<gene>
    <name evidence="1" type="ORF">CR513_56380</name>
</gene>
<dbReference type="Proteomes" id="UP000257109">
    <property type="component" value="Unassembled WGS sequence"/>
</dbReference>
<organism evidence="1 2">
    <name type="scientific">Mucuna pruriens</name>
    <name type="common">Velvet bean</name>
    <name type="synonym">Dolichos pruriens</name>
    <dbReference type="NCBI Taxonomy" id="157652"/>
    <lineage>
        <taxon>Eukaryota</taxon>
        <taxon>Viridiplantae</taxon>
        <taxon>Streptophyta</taxon>
        <taxon>Embryophyta</taxon>
        <taxon>Tracheophyta</taxon>
        <taxon>Spermatophyta</taxon>
        <taxon>Magnoliopsida</taxon>
        <taxon>eudicotyledons</taxon>
        <taxon>Gunneridae</taxon>
        <taxon>Pentapetalae</taxon>
        <taxon>rosids</taxon>
        <taxon>fabids</taxon>
        <taxon>Fabales</taxon>
        <taxon>Fabaceae</taxon>
        <taxon>Papilionoideae</taxon>
        <taxon>50 kb inversion clade</taxon>
        <taxon>NPAAA clade</taxon>
        <taxon>indigoferoid/millettioid clade</taxon>
        <taxon>Phaseoleae</taxon>
        <taxon>Mucuna</taxon>
    </lineage>
</organism>
<reference evidence="1" key="1">
    <citation type="submission" date="2018-05" db="EMBL/GenBank/DDBJ databases">
        <title>Draft genome of Mucuna pruriens seed.</title>
        <authorList>
            <person name="Nnadi N.E."/>
            <person name="Vos R."/>
            <person name="Hasami M.H."/>
            <person name="Devisetty U.K."/>
            <person name="Aguiy J.C."/>
        </authorList>
    </citation>
    <scope>NUCLEOTIDE SEQUENCE [LARGE SCALE GENOMIC DNA]</scope>
    <source>
        <strain evidence="1">JCA_2017</strain>
    </source>
</reference>
<name>A0A371EG85_MUCPR</name>
<protein>
    <submittedName>
        <fullName evidence="1">Uncharacterized protein</fullName>
    </submittedName>
</protein>
<sequence>MVVASHRLFVRRKQKKIVFAILVPSRSTAVGSAFSKKLRNTYGPTKLVCRLQNGRLKPSSIKISRDLCYVEDQLGIRRHHSFESLYKAYEHFKDILRRFQNHSFDYHEMQIFVNGLWPNIILMLDAFVRGTMNTKTIEEAKKLLKVMKSIKHLMQYNKTPISKRVMLKLNTHDTLPKENKLPH</sequence>